<dbReference type="Gene3D" id="3.30.300.30">
    <property type="match status" value="1"/>
</dbReference>
<dbReference type="InterPro" id="IPR028154">
    <property type="entry name" value="AMP-dep_Lig_C"/>
</dbReference>
<sequence>MSRYFTQADFPELNRAFPIGDAFLSGPAQFNPERLRALQEDRFSRVVARAWQIPFYRRHWGGAGAEPGDITSLDDLERLPVVTKEHLMASVEAVPPYGDYHGMTRSDGGRYRTVLQTTSGTTGVPQPLFFGARDREVQNILLARAYLLQGLKPNDVVHSIYGFGMVNGGHYIREAILHHTDSLLLSAGTGTETRSRQQVELMHRFGATVLVGFADYMLRLAQTAQDIGLTPGTDIPLRMISGHLDHDARDALSGAWGGGVSVYDWYGVGDTGIIAAEGPCQEGLYVWEDAHFLEIVAPGSGKPVDPGEPGNICVTVLFKDTVYPIIRFDTQDVSSLLPPDPTSGINFQRITGFSGRSDNMVKLRGVNVYPTAIGRLLHEFEGTTGEYICRLHASNDHDELTVIVEYVGSDPGFKEALAQSLREQLGVRIGIELVGQNETAALTELEDRQKPRRLIDDR</sequence>
<dbReference type="GO" id="GO:0047475">
    <property type="term" value="F:phenylacetate-CoA ligase activity"/>
    <property type="evidence" value="ECO:0007669"/>
    <property type="project" value="UniProtKB-EC"/>
</dbReference>
<gene>
    <name evidence="2" type="ORF">MGWOODY_XGa2604</name>
</gene>
<dbReference type="EMBL" id="CZRL01000082">
    <property type="protein sequence ID" value="CUS52493.1"/>
    <property type="molecule type" value="Genomic_DNA"/>
</dbReference>
<dbReference type="PANTHER" id="PTHR43845:SF1">
    <property type="entry name" value="BLR5969 PROTEIN"/>
    <property type="match status" value="1"/>
</dbReference>
<dbReference type="EC" id="6.2.1.30" evidence="2"/>
<protein>
    <submittedName>
        <fullName evidence="2">Phenylacetate-coenzyme A ligase</fullName>
        <ecNumber evidence="2">6.2.1.30</ecNumber>
    </submittedName>
</protein>
<dbReference type="InterPro" id="IPR042099">
    <property type="entry name" value="ANL_N_sf"/>
</dbReference>
<reference evidence="2" key="1">
    <citation type="submission" date="2015-10" db="EMBL/GenBank/DDBJ databases">
        <authorList>
            <person name="Gilbert D.G."/>
        </authorList>
    </citation>
    <scope>NUCLEOTIDE SEQUENCE</scope>
</reference>
<evidence type="ECO:0000313" key="2">
    <source>
        <dbReference type="EMBL" id="CUS52493.1"/>
    </source>
</evidence>
<dbReference type="PANTHER" id="PTHR43845">
    <property type="entry name" value="BLR5969 PROTEIN"/>
    <property type="match status" value="1"/>
</dbReference>
<dbReference type="InterPro" id="IPR045851">
    <property type="entry name" value="AMP-bd_C_sf"/>
</dbReference>
<organism evidence="2">
    <name type="scientific">hydrothermal vent metagenome</name>
    <dbReference type="NCBI Taxonomy" id="652676"/>
    <lineage>
        <taxon>unclassified sequences</taxon>
        <taxon>metagenomes</taxon>
        <taxon>ecological metagenomes</taxon>
    </lineage>
</organism>
<proteinExistence type="predicted"/>
<feature type="domain" description="AMP-dependent ligase C-terminal" evidence="1">
    <location>
        <begin position="365"/>
        <end position="458"/>
    </location>
</feature>
<dbReference type="SUPFAM" id="SSF56801">
    <property type="entry name" value="Acetyl-CoA synthetase-like"/>
    <property type="match status" value="1"/>
</dbReference>
<accession>A0A160TVL0</accession>
<dbReference type="AlphaFoldDB" id="A0A160TVL0"/>
<dbReference type="Pfam" id="PF14535">
    <property type="entry name" value="AMP-binding_C_2"/>
    <property type="match status" value="1"/>
</dbReference>
<keyword evidence="2" id="KW-0436">Ligase</keyword>
<name>A0A160TVL0_9ZZZZ</name>
<evidence type="ECO:0000259" key="1">
    <source>
        <dbReference type="Pfam" id="PF14535"/>
    </source>
</evidence>
<dbReference type="Gene3D" id="3.40.50.12780">
    <property type="entry name" value="N-terminal domain of ligase-like"/>
    <property type="match status" value="1"/>
</dbReference>